<proteinExistence type="predicted"/>
<dbReference type="InterPro" id="IPR001736">
    <property type="entry name" value="PLipase_D/transphosphatidylase"/>
</dbReference>
<organism evidence="2 3">
    <name type="scientific">Ectobacillus funiculus</name>
    <dbReference type="NCBI Taxonomy" id="137993"/>
    <lineage>
        <taxon>Bacteria</taxon>
        <taxon>Bacillati</taxon>
        <taxon>Bacillota</taxon>
        <taxon>Bacilli</taxon>
        <taxon>Bacillales</taxon>
        <taxon>Bacillaceae</taxon>
        <taxon>Ectobacillus</taxon>
    </lineage>
</organism>
<dbReference type="RefSeq" id="WP_379951818.1">
    <property type="nucleotide sequence ID" value="NZ_JBHMAF010000196.1"/>
</dbReference>
<accession>A0ABV5WMY7</accession>
<reference evidence="2 3" key="1">
    <citation type="submission" date="2024-09" db="EMBL/GenBank/DDBJ databases">
        <authorList>
            <person name="Sun Q."/>
            <person name="Mori K."/>
        </authorList>
    </citation>
    <scope>NUCLEOTIDE SEQUENCE [LARGE SCALE GENOMIC DNA]</scope>
    <source>
        <strain evidence="2 3">JCM 11201</strain>
    </source>
</reference>
<feature type="domain" description="PLD phosphodiesterase" evidence="1">
    <location>
        <begin position="319"/>
        <end position="346"/>
    </location>
</feature>
<dbReference type="PANTHER" id="PTHR21248">
    <property type="entry name" value="CARDIOLIPIN SYNTHASE"/>
    <property type="match status" value="1"/>
</dbReference>
<dbReference type="SMART" id="SM00155">
    <property type="entry name" value="PLDc"/>
    <property type="match status" value="2"/>
</dbReference>
<evidence type="ECO:0000313" key="2">
    <source>
        <dbReference type="EMBL" id="MFB9761675.1"/>
    </source>
</evidence>
<dbReference type="CDD" id="cd09110">
    <property type="entry name" value="PLDc_CLS_1"/>
    <property type="match status" value="1"/>
</dbReference>
<dbReference type="PIRSF" id="PIRSF000850">
    <property type="entry name" value="Phospholipase_D_PSS"/>
    <property type="match status" value="1"/>
</dbReference>
<sequence>MKKLRKILRILLFGFVGLCFVSLVWDKADRTLAVREKVFDQESVQYPIRKSDVTLYTDGQEFYDRLLDDIANAKQYIHISFFSIADDTVSHRFEELLKKKSKEGVEVYYAVDRLGGVLLKEQDKQALLKAGVHFTYYNKLDFPYFFSSLEHRNHKRISVIDGTIGYAGGFNIGKKYLGKNEKLGSWRDYHLRIQGEGVQDLEQEFELDWVKNDRETVWKTHTSTEKGTTELRFKAYSGKDLAYDYANLFHQAQKSITILSPYFIPNNKVIWHALIDAEKRGVEINILWSPESDAPLVKQAAYPYIRKALKHGMHVYGYRDGILHGKVLVIDERVAMVGSANLDSRSIHLNKELNCYIYDTAFIKQVLNKKVHEDFQRSQQIHSPYVNNLPLQEKLKERLAKLVEYYL</sequence>
<keyword evidence="3" id="KW-1185">Reference proteome</keyword>
<dbReference type="InterPro" id="IPR025202">
    <property type="entry name" value="PLD-like_dom"/>
</dbReference>
<dbReference type="PANTHER" id="PTHR21248:SF7">
    <property type="entry name" value="MINOR CARDIOLIPIN SYNTHASE CLSB"/>
    <property type="match status" value="1"/>
</dbReference>
<evidence type="ECO:0000259" key="1">
    <source>
        <dbReference type="PROSITE" id="PS50035"/>
    </source>
</evidence>
<feature type="domain" description="PLD phosphodiesterase" evidence="1">
    <location>
        <begin position="149"/>
        <end position="176"/>
    </location>
</feature>
<dbReference type="EMBL" id="JBHMAF010000196">
    <property type="protein sequence ID" value="MFB9761675.1"/>
    <property type="molecule type" value="Genomic_DNA"/>
</dbReference>
<dbReference type="Gene3D" id="3.30.870.10">
    <property type="entry name" value="Endonuclease Chain A"/>
    <property type="match status" value="2"/>
</dbReference>
<dbReference type="CDD" id="cd09112">
    <property type="entry name" value="PLDc_CLS_2"/>
    <property type="match status" value="1"/>
</dbReference>
<dbReference type="Pfam" id="PF13091">
    <property type="entry name" value="PLDc_2"/>
    <property type="match status" value="2"/>
</dbReference>
<evidence type="ECO:0000313" key="3">
    <source>
        <dbReference type="Proteomes" id="UP001589609"/>
    </source>
</evidence>
<dbReference type="PROSITE" id="PS50035">
    <property type="entry name" value="PLD"/>
    <property type="match status" value="2"/>
</dbReference>
<comment type="caution">
    <text evidence="2">The sequence shown here is derived from an EMBL/GenBank/DDBJ whole genome shotgun (WGS) entry which is preliminary data.</text>
</comment>
<dbReference type="SUPFAM" id="SSF56024">
    <property type="entry name" value="Phospholipase D/nuclease"/>
    <property type="match status" value="2"/>
</dbReference>
<protein>
    <submittedName>
        <fullName evidence="2">Phosphatidylserine/phosphatidylglycerophosphate/ cardiolipin synthase family protein</fullName>
    </submittedName>
</protein>
<dbReference type="Proteomes" id="UP001589609">
    <property type="component" value="Unassembled WGS sequence"/>
</dbReference>
<gene>
    <name evidence="2" type="ORF">ACFFMS_25905</name>
</gene>
<name>A0ABV5WMY7_9BACI</name>